<dbReference type="GO" id="GO:0003743">
    <property type="term" value="F:translation initiation factor activity"/>
    <property type="evidence" value="ECO:0007669"/>
    <property type="project" value="UniProtKB-KW"/>
</dbReference>
<dbReference type="InterPro" id="IPR001288">
    <property type="entry name" value="Translation_initiation_fac_3"/>
</dbReference>
<keyword evidence="5" id="KW-1185">Reference proteome</keyword>
<evidence type="ECO:0000313" key="5">
    <source>
        <dbReference type="Proteomes" id="UP000219338"/>
    </source>
</evidence>
<dbReference type="InterPro" id="IPR036788">
    <property type="entry name" value="T_IF-3_C_sf"/>
</dbReference>
<dbReference type="GO" id="GO:0032790">
    <property type="term" value="P:ribosome disassembly"/>
    <property type="evidence" value="ECO:0007669"/>
    <property type="project" value="TreeGrafter"/>
</dbReference>
<accession>A0A284QYA0</accession>
<proteinExistence type="inferred from homology"/>
<evidence type="ECO:0008006" key="6">
    <source>
        <dbReference type="Google" id="ProtNLM"/>
    </source>
</evidence>
<organism evidence="4 5">
    <name type="scientific">Armillaria ostoyae</name>
    <name type="common">Armillaria root rot fungus</name>
    <dbReference type="NCBI Taxonomy" id="47428"/>
    <lineage>
        <taxon>Eukaryota</taxon>
        <taxon>Fungi</taxon>
        <taxon>Dikarya</taxon>
        <taxon>Basidiomycota</taxon>
        <taxon>Agaricomycotina</taxon>
        <taxon>Agaricomycetes</taxon>
        <taxon>Agaricomycetidae</taxon>
        <taxon>Agaricales</taxon>
        <taxon>Marasmiineae</taxon>
        <taxon>Physalacriaceae</taxon>
        <taxon>Armillaria</taxon>
    </lineage>
</organism>
<dbReference type="OrthoDB" id="21573at2759"/>
<dbReference type="GO" id="GO:0043022">
    <property type="term" value="F:ribosome binding"/>
    <property type="evidence" value="ECO:0007669"/>
    <property type="project" value="TreeGrafter"/>
</dbReference>
<sequence>MASFVAFRSAVVRLSGRQIRHMHSTPVSMTGNKYRLENKRIPYETLHLVDPETGQLREIVLKDYLETIDVKKYKVELVSTHPKPIAKLVERWKEHEKMKASKAKRLESHRKAEHKEFQFTWNMAPSDLTHKFNNVRKELEKGRKADLVFVTKKGHRAPKDIPERLQAVVDELADAAKEYKAREIVGAMGAIFLRGTGEKPTEVPPNSSPS</sequence>
<dbReference type="Gene3D" id="3.30.110.10">
    <property type="entry name" value="Translation initiation factor 3 (IF-3), C-terminal domain"/>
    <property type="match status" value="1"/>
</dbReference>
<evidence type="ECO:0000256" key="1">
    <source>
        <dbReference type="ARBA" id="ARBA00005439"/>
    </source>
</evidence>
<keyword evidence="3" id="KW-0648">Protein biosynthesis</keyword>
<dbReference type="STRING" id="47428.A0A284QYA0"/>
<dbReference type="GO" id="GO:0005739">
    <property type="term" value="C:mitochondrion"/>
    <property type="evidence" value="ECO:0007669"/>
    <property type="project" value="TreeGrafter"/>
</dbReference>
<comment type="similarity">
    <text evidence="1">Belongs to the IF-3 family.</text>
</comment>
<dbReference type="SUPFAM" id="SSF55200">
    <property type="entry name" value="Translation initiation factor IF3, C-terminal domain"/>
    <property type="match status" value="1"/>
</dbReference>
<dbReference type="PANTHER" id="PTHR10938">
    <property type="entry name" value="TRANSLATION INITIATION FACTOR IF-3"/>
    <property type="match status" value="1"/>
</dbReference>
<evidence type="ECO:0000256" key="2">
    <source>
        <dbReference type="ARBA" id="ARBA00022540"/>
    </source>
</evidence>
<evidence type="ECO:0000313" key="4">
    <source>
        <dbReference type="EMBL" id="SJL01459.1"/>
    </source>
</evidence>
<dbReference type="Proteomes" id="UP000219338">
    <property type="component" value="Unassembled WGS sequence"/>
</dbReference>
<dbReference type="PANTHER" id="PTHR10938:SF0">
    <property type="entry name" value="TRANSLATION INITIATION FACTOR IF-3, MITOCHONDRIAL"/>
    <property type="match status" value="1"/>
</dbReference>
<dbReference type="OMA" id="TWNMAPS"/>
<gene>
    <name evidence="4" type="ORF">ARMOST_04781</name>
</gene>
<keyword evidence="2" id="KW-0396">Initiation factor</keyword>
<protein>
    <recommendedName>
        <fullName evidence="6">Translation initiation factor 3 N-terminal domain-containing protein</fullName>
    </recommendedName>
</protein>
<reference evidence="5" key="1">
    <citation type="journal article" date="2017" name="Nat. Ecol. Evol.">
        <title>Genome expansion and lineage-specific genetic innovations in the forest pathogenic fungi Armillaria.</title>
        <authorList>
            <person name="Sipos G."/>
            <person name="Prasanna A.N."/>
            <person name="Walter M.C."/>
            <person name="O'Connor E."/>
            <person name="Balint B."/>
            <person name="Krizsan K."/>
            <person name="Kiss B."/>
            <person name="Hess J."/>
            <person name="Varga T."/>
            <person name="Slot J."/>
            <person name="Riley R."/>
            <person name="Boka B."/>
            <person name="Rigling D."/>
            <person name="Barry K."/>
            <person name="Lee J."/>
            <person name="Mihaltcheva S."/>
            <person name="LaButti K."/>
            <person name="Lipzen A."/>
            <person name="Waldron R."/>
            <person name="Moloney N.M."/>
            <person name="Sperisen C."/>
            <person name="Kredics L."/>
            <person name="Vagvoelgyi C."/>
            <person name="Patrignani A."/>
            <person name="Fitzpatrick D."/>
            <person name="Nagy I."/>
            <person name="Doyle S."/>
            <person name="Anderson J.B."/>
            <person name="Grigoriev I.V."/>
            <person name="Gueldener U."/>
            <person name="Muensterkoetter M."/>
            <person name="Nagy L.G."/>
        </authorList>
    </citation>
    <scope>NUCLEOTIDE SEQUENCE [LARGE SCALE GENOMIC DNA]</scope>
    <source>
        <strain evidence="5">C18/9</strain>
    </source>
</reference>
<dbReference type="AlphaFoldDB" id="A0A284QYA0"/>
<dbReference type="GO" id="GO:0070124">
    <property type="term" value="P:mitochondrial translational initiation"/>
    <property type="evidence" value="ECO:0007669"/>
    <property type="project" value="TreeGrafter"/>
</dbReference>
<name>A0A284QYA0_ARMOS</name>
<dbReference type="EMBL" id="FUEG01000003">
    <property type="protein sequence ID" value="SJL01459.1"/>
    <property type="molecule type" value="Genomic_DNA"/>
</dbReference>
<evidence type="ECO:0000256" key="3">
    <source>
        <dbReference type="ARBA" id="ARBA00022917"/>
    </source>
</evidence>